<reference evidence="9" key="1">
    <citation type="submission" date="2012-05" db="EMBL/GenBank/DDBJ databases">
        <title>Whole Genome Assembly of Lutzomyia longipalpis.</title>
        <authorList>
            <person name="Richards S."/>
            <person name="Qu C."/>
            <person name="Dillon R."/>
            <person name="Worley K."/>
            <person name="Scherer S."/>
            <person name="Batterton M."/>
            <person name="Taylor A."/>
            <person name="Hawes A."/>
            <person name="Hernandez B."/>
            <person name="Kovar C."/>
            <person name="Mandapat C."/>
            <person name="Pham C."/>
            <person name="Qu C."/>
            <person name="Jing C."/>
            <person name="Bess C."/>
            <person name="Bandaranaike D."/>
            <person name="Ngo D."/>
            <person name="Ongeri F."/>
            <person name="Arias F."/>
            <person name="Lara F."/>
            <person name="Weissenberger G."/>
            <person name="Kamau G."/>
            <person name="Han H."/>
            <person name="Shen H."/>
            <person name="Dinh H."/>
            <person name="Khalil I."/>
            <person name="Jones J."/>
            <person name="Shafer J."/>
            <person name="Jayaseelan J."/>
            <person name="Quiroz J."/>
            <person name="Blankenburg K."/>
            <person name="Nguyen L."/>
            <person name="Jackson L."/>
            <person name="Francisco L."/>
            <person name="Tang L.-Y."/>
            <person name="Pu L.-L."/>
            <person name="Perales L."/>
            <person name="Lorensuhewa L."/>
            <person name="Munidasa M."/>
            <person name="Coyle M."/>
            <person name="Taylor M."/>
            <person name="Puazo M."/>
            <person name="Firestine M."/>
            <person name="Scheel M."/>
            <person name="Javaid M."/>
            <person name="Wang M."/>
            <person name="Li M."/>
            <person name="Tabassum N."/>
            <person name="Saada N."/>
            <person name="Osuji N."/>
            <person name="Aqrawi P."/>
            <person name="Fu Q."/>
            <person name="Thornton R."/>
            <person name="Raj R."/>
            <person name="Goodspeed R."/>
            <person name="Mata R."/>
            <person name="Najjar R."/>
            <person name="Gubbala S."/>
            <person name="Lee S."/>
            <person name="Denson S."/>
            <person name="Patil S."/>
            <person name="Macmil S."/>
            <person name="Qi S."/>
            <person name="Matskevitch T."/>
            <person name="Palculict T."/>
            <person name="Mathew T."/>
            <person name="Vee V."/>
            <person name="Velamala V."/>
            <person name="Korchina V."/>
            <person name="Cai W."/>
            <person name="Liu W."/>
            <person name="Dai W."/>
            <person name="Zou X."/>
            <person name="Zhu Y."/>
            <person name="Zhang Y."/>
            <person name="Wu Y.-Q."/>
            <person name="Xin Y."/>
            <person name="Nazarath L."/>
            <person name="Kovar C."/>
            <person name="Han Y."/>
            <person name="Muzny D."/>
            <person name="Gibbs R."/>
        </authorList>
    </citation>
    <scope>NUCLEOTIDE SEQUENCE [LARGE SCALE GENOMIC DNA]</scope>
    <source>
        <strain evidence="9">Jacobina</strain>
    </source>
</reference>
<comment type="similarity">
    <text evidence="2">Belongs to the PBP/GOBP family.</text>
</comment>
<evidence type="ECO:0000313" key="8">
    <source>
        <dbReference type="EnsemblMetazoa" id="LLOJ004774-PA"/>
    </source>
</evidence>
<evidence type="ECO:0000256" key="1">
    <source>
        <dbReference type="ARBA" id="ARBA00004613"/>
    </source>
</evidence>
<evidence type="ECO:0000256" key="6">
    <source>
        <dbReference type="SAM" id="SignalP"/>
    </source>
</evidence>
<reference evidence="8" key="3">
    <citation type="submission" date="2020-05" db="UniProtKB">
        <authorList>
            <consortium name="EnsemblMetazoa"/>
        </authorList>
    </citation>
    <scope>IDENTIFICATION</scope>
    <source>
        <strain evidence="8">Jacobina</strain>
    </source>
</reference>
<keyword evidence="3" id="KW-0964">Secreted</keyword>
<evidence type="ECO:0000256" key="5">
    <source>
        <dbReference type="ARBA" id="ARBA00022729"/>
    </source>
</evidence>
<dbReference type="Proteomes" id="UP000092461">
    <property type="component" value="Unassembled WGS sequence"/>
</dbReference>
<evidence type="ECO:0000256" key="2">
    <source>
        <dbReference type="ARBA" id="ARBA00008098"/>
    </source>
</evidence>
<dbReference type="SMART" id="SM00708">
    <property type="entry name" value="PhBP"/>
    <property type="match status" value="1"/>
</dbReference>
<evidence type="ECO:0000313" key="9">
    <source>
        <dbReference type="Proteomes" id="UP000092461"/>
    </source>
</evidence>
<dbReference type="PANTHER" id="PTHR11857:SF43">
    <property type="entry name" value="GEO07291P1-RELATED"/>
    <property type="match status" value="1"/>
</dbReference>
<feature type="chain" id="PRO_5044555349" evidence="6">
    <location>
        <begin position="19"/>
        <end position="133"/>
    </location>
</feature>
<keyword evidence="5 6" id="KW-0732">Signal</keyword>
<dbReference type="GO" id="GO:0007608">
    <property type="term" value="P:sensory perception of smell"/>
    <property type="evidence" value="ECO:0007669"/>
    <property type="project" value="TreeGrafter"/>
</dbReference>
<dbReference type="EnsemblMetazoa" id="LLOJ004774-RA">
    <property type="protein sequence ID" value="LLOJ004774-PA"/>
    <property type="gene ID" value="LLOJ004774"/>
</dbReference>
<dbReference type="AlphaFoldDB" id="A0A1B0CJS1"/>
<protein>
    <submittedName>
        <fullName evidence="7">Putative pbp/gobp family</fullName>
    </submittedName>
</protein>
<feature type="signal peptide" evidence="6">
    <location>
        <begin position="1"/>
        <end position="18"/>
    </location>
</feature>
<evidence type="ECO:0000256" key="4">
    <source>
        <dbReference type="ARBA" id="ARBA00022656"/>
    </source>
</evidence>
<accession>A0A1B0CJS1</accession>
<reference evidence="7" key="2">
    <citation type="journal article" date="2020" name="BMC">
        <title>Leishmania infection induces a limited differential gene expression in the sand fly midgut.</title>
        <authorList>
            <person name="Coutinho-Abreu I.V."/>
            <person name="Serafim T.D."/>
            <person name="Meneses C."/>
            <person name="Kamhawi S."/>
            <person name="Oliveira F."/>
            <person name="Valenzuela J.G."/>
        </authorList>
    </citation>
    <scope>NUCLEOTIDE SEQUENCE</scope>
    <source>
        <strain evidence="7">Jacobina</strain>
        <tissue evidence="7">Midgut</tissue>
    </source>
</reference>
<evidence type="ECO:0000313" key="7">
    <source>
        <dbReference type="EMBL" id="MBC1175143.1"/>
    </source>
</evidence>
<dbReference type="Pfam" id="PF01395">
    <property type="entry name" value="PBP_GOBP"/>
    <property type="match status" value="1"/>
</dbReference>
<dbReference type="SUPFAM" id="SSF47565">
    <property type="entry name" value="Insect pheromone/odorant-binding proteins"/>
    <property type="match status" value="1"/>
</dbReference>
<dbReference type="GO" id="GO:0005615">
    <property type="term" value="C:extracellular space"/>
    <property type="evidence" value="ECO:0007669"/>
    <property type="project" value="TreeGrafter"/>
</dbReference>
<dbReference type="InterPro" id="IPR006170">
    <property type="entry name" value="PBP/GOBP"/>
</dbReference>
<comment type="subcellular location">
    <subcellularLocation>
        <location evidence="1">Secreted</location>
    </subcellularLocation>
</comment>
<evidence type="ECO:0000256" key="3">
    <source>
        <dbReference type="ARBA" id="ARBA00022525"/>
    </source>
</evidence>
<dbReference type="FunFam" id="1.10.238.20:FF:000001">
    <property type="entry name" value="General odorant-binding protein lush"/>
    <property type="match status" value="1"/>
</dbReference>
<keyword evidence="4" id="KW-0800">Toxin</keyword>
<dbReference type="Gene3D" id="1.10.238.20">
    <property type="entry name" value="Pheromone/general odorant binding protein domain"/>
    <property type="match status" value="1"/>
</dbReference>
<keyword evidence="9" id="KW-1185">Reference proteome</keyword>
<organism evidence="8 9">
    <name type="scientific">Lutzomyia longipalpis</name>
    <name type="common">Sand fly</name>
    <dbReference type="NCBI Taxonomy" id="7200"/>
    <lineage>
        <taxon>Eukaryota</taxon>
        <taxon>Metazoa</taxon>
        <taxon>Ecdysozoa</taxon>
        <taxon>Arthropoda</taxon>
        <taxon>Hexapoda</taxon>
        <taxon>Insecta</taxon>
        <taxon>Pterygota</taxon>
        <taxon>Neoptera</taxon>
        <taxon>Endopterygota</taxon>
        <taxon>Diptera</taxon>
        <taxon>Nematocera</taxon>
        <taxon>Psychodoidea</taxon>
        <taxon>Psychodidae</taxon>
        <taxon>Lutzomyia</taxon>
        <taxon>Lutzomyia</taxon>
    </lineage>
</organism>
<dbReference type="VEuPathDB" id="VectorBase:LLOJ004774"/>
<proteinExistence type="inferred from homology"/>
<dbReference type="InterPro" id="IPR036728">
    <property type="entry name" value="PBP_GOBP_sf"/>
</dbReference>
<dbReference type="GO" id="GO:0005549">
    <property type="term" value="F:odorant binding"/>
    <property type="evidence" value="ECO:0007669"/>
    <property type="project" value="InterPro"/>
</dbReference>
<dbReference type="EMBL" id="AJWK01014903">
    <property type="status" value="NOT_ANNOTATED_CDS"/>
    <property type="molecule type" value="Genomic_DNA"/>
</dbReference>
<dbReference type="GO" id="GO:0090729">
    <property type="term" value="F:toxin activity"/>
    <property type="evidence" value="ECO:0007669"/>
    <property type="project" value="UniProtKB-KW"/>
</dbReference>
<name>A0A1B0CJS1_LUTLO</name>
<sequence>MKFTSAFFFLVCFTIAAAVTDEQRKKAQEVLVSCSQENGVTLDKIAQVRKGDFASADEKTQCVVDCFFKKVGFMNAEGVFQEKVTTDKLSQGEADPSKVSQMVQKCKGESGAGKCETAFKIYKCAFEARAEIL</sequence>
<dbReference type="VEuPathDB" id="VectorBase:LLONM1_001501"/>
<dbReference type="EMBL" id="GITU01006440">
    <property type="protein sequence ID" value="MBC1175143.1"/>
    <property type="molecule type" value="Transcribed_RNA"/>
</dbReference>
<dbReference type="PANTHER" id="PTHR11857">
    <property type="entry name" value="ODORANT BINDING PROTEIN-RELATED"/>
    <property type="match status" value="1"/>
</dbReference>
<dbReference type="CDD" id="cd23992">
    <property type="entry name" value="PBP_GOBP"/>
    <property type="match status" value="1"/>
</dbReference>